<accession>A0A2P8D1X3</accession>
<proteinExistence type="predicted"/>
<evidence type="ECO:0000313" key="3">
    <source>
        <dbReference type="Proteomes" id="UP000240572"/>
    </source>
</evidence>
<evidence type="ECO:0000313" key="2">
    <source>
        <dbReference type="EMBL" id="PSK91201.1"/>
    </source>
</evidence>
<reference evidence="2 3" key="1">
    <citation type="submission" date="2018-03" db="EMBL/GenBank/DDBJ databases">
        <title>Genomic Encyclopedia of Type Strains, Phase III (KMG-III): the genomes of soil and plant-associated and newly described type strains.</title>
        <authorList>
            <person name="Whitman W."/>
        </authorList>
    </citation>
    <scope>NUCLEOTIDE SEQUENCE [LARGE SCALE GENOMIC DNA]</scope>
    <source>
        <strain evidence="2 3">CGMCC 1.12700</strain>
    </source>
</reference>
<gene>
    <name evidence="2" type="ORF">B0I18_106213</name>
</gene>
<protein>
    <submittedName>
        <fullName evidence="2">Uncharacterized protein</fullName>
    </submittedName>
</protein>
<dbReference type="RefSeq" id="WP_106523799.1">
    <property type="nucleotide sequence ID" value="NZ_PYGD01000006.1"/>
</dbReference>
<dbReference type="AlphaFoldDB" id="A0A2P8D1X3"/>
<keyword evidence="1" id="KW-0175">Coiled coil</keyword>
<feature type="coiled-coil region" evidence="1">
    <location>
        <begin position="88"/>
        <end position="115"/>
    </location>
</feature>
<dbReference type="Proteomes" id="UP000240572">
    <property type="component" value="Unassembled WGS sequence"/>
</dbReference>
<comment type="caution">
    <text evidence="2">The sequence shown here is derived from an EMBL/GenBank/DDBJ whole genome shotgun (WGS) entry which is preliminary data.</text>
</comment>
<name>A0A2P8D1X3_9BACT</name>
<keyword evidence="3" id="KW-1185">Reference proteome</keyword>
<sequence>MKQELLPGSGAYTAESKKWLATLHELKTENIRLKDQLSLRISGPVSPEFIDLAERFQQHFVEKDQVIDLLRHEINTLIPRLAAPAQAGDALLQQCRILERDMERLLHEFQQMQRAFAALHPADGRA</sequence>
<dbReference type="EMBL" id="PYGD01000006">
    <property type="protein sequence ID" value="PSK91201.1"/>
    <property type="molecule type" value="Genomic_DNA"/>
</dbReference>
<dbReference type="OrthoDB" id="674775at2"/>
<evidence type="ECO:0000256" key="1">
    <source>
        <dbReference type="SAM" id="Coils"/>
    </source>
</evidence>
<organism evidence="2 3">
    <name type="scientific">Taibaiella chishuiensis</name>
    <dbReference type="NCBI Taxonomy" id="1434707"/>
    <lineage>
        <taxon>Bacteria</taxon>
        <taxon>Pseudomonadati</taxon>
        <taxon>Bacteroidota</taxon>
        <taxon>Chitinophagia</taxon>
        <taxon>Chitinophagales</taxon>
        <taxon>Chitinophagaceae</taxon>
        <taxon>Taibaiella</taxon>
    </lineage>
</organism>